<evidence type="ECO:0000313" key="4">
    <source>
        <dbReference type="Proteomes" id="UP001499938"/>
    </source>
</evidence>
<dbReference type="NCBIfam" id="TIGR02103">
    <property type="entry name" value="pullul_strch"/>
    <property type="match status" value="1"/>
</dbReference>
<dbReference type="InterPro" id="IPR004193">
    <property type="entry name" value="Glyco_hydro_13_N"/>
</dbReference>
<dbReference type="SUPFAM" id="SSF81296">
    <property type="entry name" value="E set domains"/>
    <property type="match status" value="2"/>
</dbReference>
<dbReference type="SMART" id="SM00642">
    <property type="entry name" value="Aamy"/>
    <property type="match status" value="1"/>
</dbReference>
<accession>A0ABP4XF62</accession>
<dbReference type="InterPro" id="IPR054409">
    <property type="entry name" value="X25_BaPul-like"/>
</dbReference>
<dbReference type="CDD" id="cd11341">
    <property type="entry name" value="AmyAc_Pullulanase_LD-like"/>
    <property type="match status" value="1"/>
</dbReference>
<reference evidence="4" key="1">
    <citation type="journal article" date="2019" name="Int. J. Syst. Evol. Microbiol.">
        <title>The Global Catalogue of Microorganisms (GCM) 10K type strain sequencing project: providing services to taxonomists for standard genome sequencing and annotation.</title>
        <authorList>
            <consortium name="The Broad Institute Genomics Platform"/>
            <consortium name="The Broad Institute Genome Sequencing Center for Infectious Disease"/>
            <person name="Wu L."/>
            <person name="Ma J."/>
        </authorList>
    </citation>
    <scope>NUCLEOTIDE SEQUENCE [LARGE SCALE GENOMIC DNA]</scope>
    <source>
        <strain evidence="4">JCM 15592</strain>
    </source>
</reference>
<dbReference type="Proteomes" id="UP001499938">
    <property type="component" value="Unassembled WGS sequence"/>
</dbReference>
<gene>
    <name evidence="3" type="ORF">GCM10009811_00880</name>
</gene>
<dbReference type="Pfam" id="PF02922">
    <property type="entry name" value="CBM_48"/>
    <property type="match status" value="1"/>
</dbReference>
<evidence type="ECO:0000313" key="3">
    <source>
        <dbReference type="EMBL" id="GAA1779290.1"/>
    </source>
</evidence>
<dbReference type="Gene3D" id="2.60.40.10">
    <property type="entry name" value="Immunoglobulins"/>
    <property type="match status" value="4"/>
</dbReference>
<name>A0ABP4XF62_9MICO</name>
<dbReference type="InterPro" id="IPR024561">
    <property type="entry name" value="Pullul_strch_C"/>
</dbReference>
<evidence type="ECO:0000259" key="2">
    <source>
        <dbReference type="SMART" id="SM00642"/>
    </source>
</evidence>
<dbReference type="Gene3D" id="2.60.40.1180">
    <property type="entry name" value="Golgi alpha-mannosidase II"/>
    <property type="match status" value="2"/>
</dbReference>
<dbReference type="Gene3D" id="3.20.20.80">
    <property type="entry name" value="Glycosidases"/>
    <property type="match status" value="2"/>
</dbReference>
<evidence type="ECO:0000256" key="1">
    <source>
        <dbReference type="ARBA" id="ARBA00008061"/>
    </source>
</evidence>
<dbReference type="InterPro" id="IPR011839">
    <property type="entry name" value="Pullul_strch"/>
</dbReference>
<dbReference type="InterPro" id="IPR040671">
    <property type="entry name" value="Pullulanase_N2"/>
</dbReference>
<dbReference type="InterPro" id="IPR013783">
    <property type="entry name" value="Ig-like_fold"/>
</dbReference>
<dbReference type="CDD" id="cd11339">
    <property type="entry name" value="AmyAc_bac_CMD_like_2"/>
    <property type="match status" value="1"/>
</dbReference>
<dbReference type="InterPro" id="IPR013780">
    <property type="entry name" value="Glyco_hydro_b"/>
</dbReference>
<dbReference type="CDD" id="cd12962">
    <property type="entry name" value="X25_BaPul_like"/>
    <property type="match status" value="3"/>
</dbReference>
<dbReference type="Pfam" id="PF17967">
    <property type="entry name" value="Pullulanase_N2"/>
    <property type="match status" value="1"/>
</dbReference>
<dbReference type="Pfam" id="PF00128">
    <property type="entry name" value="Alpha-amylase"/>
    <property type="match status" value="1"/>
</dbReference>
<dbReference type="Pfam" id="PF22058">
    <property type="entry name" value="X25_BaPul_like"/>
    <property type="match status" value="3"/>
</dbReference>
<comment type="similarity">
    <text evidence="1">Belongs to the glycosyl hydrolase 13 family.</text>
</comment>
<feature type="domain" description="Glycosyl hydrolase family 13 catalytic" evidence="2">
    <location>
        <begin position="184"/>
        <end position="641"/>
    </location>
</feature>
<sequence>MLGRVGSRLSVPGYMVAAIPCLAEGADVQIRRTLIAVLTAALTATGTAGIAMNPAAAATRTATLVGNLQSELSACNDWTPDCPATDLTPVAGTTTYERVFEVPAGSYEWKVAIDHSWDESYGPAGGGNFALTLQGPASVKFSYDDATHKIALKPMTLAGGVTAADKAIAGDSLRDGPTRERFYFVMADRFANGSTANDRGGLSGDRLVTGFDPTDRGFFHGGDLKGIQNKLDYIKGLGTTAIWLTPSFKNRPVQGSGSDVSAGYHGYWVTDFTQIDPHLGTNAEMKSLISAAHAKGMKVYFDIITNHTADILDYANASDYSYISKATAPYKDASGQVFDDTAYAGGDSFPTLDPQVSFPYTPTYRTPSDASVKVPAWLNDPTVYHNRGNSTFSGESSEYGDFFGLDDLFTEQPKVVEGMGAIYNAWVDLGIDGFRIDTVKHVNMEFWQQFAPTVLAHAKAIGKPNFFMFGEVFEANAKFMSQYTTSGKLPATLDFAFQSNAVNFAGGAETTALRDFFATDDWYTDTDSNVYSLPTFLGNHDMGRVGKFISDKGFSGAERLARVKLADSLMYLTRGQPVTYYGDEQGFIGAGGDKDARQDLFATKVAQYAAEPNLTGPSGSLNRYSTTAPLYLHIKRLAALRKAHPALADGAQIHRYASNAAGIYAFSRVDRASGIEYLVVANNATSAKSASFNTYTKGVRYSPIYGGGSGVTSGPGTRVSVTVPALSVRVFKAGAKVAATTSAPPVYVTSPTAGGTVKGRAEIAAATTRETFAQTTFAFRPVGTTAWQTIGTDDSAPYSVFHDVSGLVNGTLIEYRAIVKDSSGNYSASSSYAMVDGSSAARAKAPADSSALGRASANPVSMTNARATTRARAGHAVAAALAPVSQPDFVSVAGSLNSEMACPGDWQPDCPQAQLSLDAKDSIWKGTYTLPVGDYEYKAALNKNWDVNYGLGGVSNGPNIPLTTTGAPVTFYYDQATHWVTSDAQGPIITAPGSFQSELGCPGDWAPDCMNPWLQDPDGDGTYTWSSDAIPAGNYEFKIAHGLSWDENYGAGGAPGGANIPLAVTKDGVVVTISYVLATHEIRVSTSSSGAAPDLKAAKAFWVQPGLLAWPADGIPADANPALLKWRLHWAANAGMTIDAEDLPGSTSAGLAYDPKGLPASVTASRPELKGYLALRLGSTTAAKAGSILRGQVAVAVYSNSGALLDATGVQTAYVLDALYAGSAGSRTYGATFSGSSPTYRVWAPTARKVTLLTWSPTAPGDAPLTSAKRTAMVRAADGSWSVTAGVKNARYLYEVVVYVRSTGKIETLQVTDPYSVALTLNSTRSVAVNLKDGAYRPSIWSATPQPKVARNVDTTIYELHVRDFSISDTSVPAEVRGSYLAFNTDGRGMRHLKTLAAAGLNTIHLLPTFDIASIEEDPAKQSTPQCDLASYPPDSEQQQACIDAIRGTDAFNWGYDPFHWLAPEGSYASTAAAADGGKRVAEFRTMVGALHKAKLRVVLDQVFNHTPASGLAPTSVLDKVVPDYYQRLDARGNVYTSTCCQNIATEHKMAQKIMVDAVVMWARDYKIDGFRFDLMGHHSRANMLAIRAALNKLTPANSGIDGTKVYLYGEGWNFGEVADNALFTQATQGQLGGTHIGTFSDRLRDAVRGGGPFDEDPRKQGFGSGEFTDGNGAAINSGAEASLRHDTDLVQLGLAGNLKDFSFRLNSSGQVVTGKEVDYNGSPAGYASAPDEVITYVDAHDNETLFDSLTFKLPVATSMADRVRMNTLSLATTALSQTPSFWHAGADLLRSKSLDRNSYDSGDWFNRLDWTGTDNGFGHGLPLKGDNEAKWAYMRPLLANAALKPAASDVAAATAAAQDLLRLRNSTRLFRLGTTGAIKAKVSFPLSGTDQATPGVIVMRIDDTVGADLDPALKGLVVVFNATPEPVSQAVPGLAGASLTLSPVQANGADSVAKDATWTAASGTAYVPARTVAVFVQP</sequence>
<organism evidence="3 4">
    <name type="scientific">Nostocoides veronense</name>
    <dbReference type="NCBI Taxonomy" id="330836"/>
    <lineage>
        <taxon>Bacteria</taxon>
        <taxon>Bacillati</taxon>
        <taxon>Actinomycetota</taxon>
        <taxon>Actinomycetes</taxon>
        <taxon>Micrococcales</taxon>
        <taxon>Intrasporangiaceae</taxon>
        <taxon>Nostocoides</taxon>
    </lineage>
</organism>
<dbReference type="SUPFAM" id="SSF51445">
    <property type="entry name" value="(Trans)glycosidases"/>
    <property type="match status" value="2"/>
</dbReference>
<proteinExistence type="inferred from homology"/>
<comment type="caution">
    <text evidence="3">The sequence shown here is derived from an EMBL/GenBank/DDBJ whole genome shotgun (WGS) entry which is preliminary data.</text>
</comment>
<dbReference type="PANTHER" id="PTHR43002">
    <property type="entry name" value="GLYCOGEN DEBRANCHING ENZYME"/>
    <property type="match status" value="1"/>
</dbReference>
<dbReference type="SUPFAM" id="SSF51011">
    <property type="entry name" value="Glycosyl hydrolase domain"/>
    <property type="match status" value="1"/>
</dbReference>
<dbReference type="Gene3D" id="2.60.40.1130">
    <property type="entry name" value="Rab geranylgeranyltransferase alpha-subunit, insert domain"/>
    <property type="match status" value="1"/>
</dbReference>
<dbReference type="EMBL" id="BAAAPO010000001">
    <property type="protein sequence ID" value="GAA1779290.1"/>
    <property type="molecule type" value="Genomic_DNA"/>
</dbReference>
<protein>
    <recommendedName>
        <fullName evidence="2">Glycosyl hydrolase family 13 catalytic domain-containing protein</fullName>
    </recommendedName>
</protein>
<dbReference type="InterPro" id="IPR014756">
    <property type="entry name" value="Ig_E-set"/>
</dbReference>
<keyword evidence="4" id="KW-1185">Reference proteome</keyword>
<dbReference type="InterPro" id="IPR017853">
    <property type="entry name" value="GH"/>
</dbReference>
<dbReference type="Pfam" id="PF11852">
    <property type="entry name" value="Pullul_strch_C"/>
    <property type="match status" value="1"/>
</dbReference>
<dbReference type="CDD" id="cd02860">
    <property type="entry name" value="E_set_Pullulanase"/>
    <property type="match status" value="1"/>
</dbReference>
<dbReference type="InterPro" id="IPR006047">
    <property type="entry name" value="GH13_cat_dom"/>
</dbReference>